<dbReference type="InterPro" id="IPR038717">
    <property type="entry name" value="Tc1-like_DDE_dom"/>
</dbReference>
<dbReference type="EMBL" id="JWZT01003435">
    <property type="protein sequence ID" value="KII66812.1"/>
    <property type="molecule type" value="Genomic_DNA"/>
</dbReference>
<name>A0A0C2MYT9_THEKT</name>
<dbReference type="GO" id="GO:0003676">
    <property type="term" value="F:nucleic acid binding"/>
    <property type="evidence" value="ECO:0007669"/>
    <property type="project" value="InterPro"/>
</dbReference>
<proteinExistence type="predicted"/>
<evidence type="ECO:0000313" key="2">
    <source>
        <dbReference type="EMBL" id="KII66812.1"/>
    </source>
</evidence>
<feature type="domain" description="Tc1-like transposase DDE" evidence="1">
    <location>
        <begin position="16"/>
        <end position="127"/>
    </location>
</feature>
<protein>
    <recommendedName>
        <fullName evidence="1">Tc1-like transposase DDE domain-containing protein</fullName>
    </recommendedName>
</protein>
<dbReference type="Gene3D" id="3.30.420.10">
    <property type="entry name" value="Ribonuclease H-like superfamily/Ribonuclease H"/>
    <property type="match status" value="1"/>
</dbReference>
<keyword evidence="3" id="KW-1185">Reference proteome</keyword>
<dbReference type="AlphaFoldDB" id="A0A0C2MYT9"/>
<evidence type="ECO:0000313" key="3">
    <source>
        <dbReference type="Proteomes" id="UP000031668"/>
    </source>
</evidence>
<dbReference type="OrthoDB" id="5980266at2759"/>
<organism evidence="2 3">
    <name type="scientific">Thelohanellus kitauei</name>
    <name type="common">Myxosporean</name>
    <dbReference type="NCBI Taxonomy" id="669202"/>
    <lineage>
        <taxon>Eukaryota</taxon>
        <taxon>Metazoa</taxon>
        <taxon>Cnidaria</taxon>
        <taxon>Myxozoa</taxon>
        <taxon>Myxosporea</taxon>
        <taxon>Bivalvulida</taxon>
        <taxon>Platysporina</taxon>
        <taxon>Myxobolidae</taxon>
        <taxon>Thelohanellus</taxon>
    </lineage>
</organism>
<comment type="caution">
    <text evidence="2">The sequence shown here is derived from an EMBL/GenBank/DDBJ whole genome shotgun (WGS) entry which is preliminary data.</text>
</comment>
<sequence length="134" mass="15451">MRQNYFRMVCKINDDRILFINETEINLHINPHCGYSPACLTATISEPTNKEVNISFLLCISLTGVMNYEKEGGVINGELFLDSMTQLSQMNSNVSIVNMIDNTRIHKSRIVKAYLHESNMRVEFLPYIHHNETL</sequence>
<evidence type="ECO:0000259" key="1">
    <source>
        <dbReference type="Pfam" id="PF13358"/>
    </source>
</evidence>
<dbReference type="InterPro" id="IPR036397">
    <property type="entry name" value="RNaseH_sf"/>
</dbReference>
<accession>A0A0C2MYT9</accession>
<dbReference type="Proteomes" id="UP000031668">
    <property type="component" value="Unassembled WGS sequence"/>
</dbReference>
<dbReference type="Pfam" id="PF13358">
    <property type="entry name" value="DDE_3"/>
    <property type="match status" value="1"/>
</dbReference>
<reference evidence="2 3" key="1">
    <citation type="journal article" date="2014" name="Genome Biol. Evol.">
        <title>The genome of the myxosporean Thelohanellus kitauei shows adaptations to nutrient acquisition within its fish host.</title>
        <authorList>
            <person name="Yang Y."/>
            <person name="Xiong J."/>
            <person name="Zhou Z."/>
            <person name="Huo F."/>
            <person name="Miao W."/>
            <person name="Ran C."/>
            <person name="Liu Y."/>
            <person name="Zhang J."/>
            <person name="Feng J."/>
            <person name="Wang M."/>
            <person name="Wang M."/>
            <person name="Wang L."/>
            <person name="Yao B."/>
        </authorList>
    </citation>
    <scope>NUCLEOTIDE SEQUENCE [LARGE SCALE GENOMIC DNA]</scope>
    <source>
        <strain evidence="2">Wuqing</strain>
    </source>
</reference>
<gene>
    <name evidence="2" type="ORF">RF11_02858</name>
</gene>